<dbReference type="EMBL" id="JAODUP010000550">
    <property type="protein sequence ID" value="KAK2147479.1"/>
    <property type="molecule type" value="Genomic_DNA"/>
</dbReference>
<name>A0AAD9J6X8_9ANNE</name>
<dbReference type="PROSITE" id="PS00018">
    <property type="entry name" value="EF_HAND_1"/>
    <property type="match status" value="2"/>
</dbReference>
<accession>A0AAD9J6X8</accession>
<dbReference type="InterPro" id="IPR052591">
    <property type="entry name" value="CML21-like"/>
</dbReference>
<organism evidence="3 4">
    <name type="scientific">Paralvinella palmiformis</name>
    <dbReference type="NCBI Taxonomy" id="53620"/>
    <lineage>
        <taxon>Eukaryota</taxon>
        <taxon>Metazoa</taxon>
        <taxon>Spiralia</taxon>
        <taxon>Lophotrochozoa</taxon>
        <taxon>Annelida</taxon>
        <taxon>Polychaeta</taxon>
        <taxon>Sedentaria</taxon>
        <taxon>Canalipalpata</taxon>
        <taxon>Terebellida</taxon>
        <taxon>Terebelliformia</taxon>
        <taxon>Alvinellidae</taxon>
        <taxon>Paralvinella</taxon>
    </lineage>
</organism>
<dbReference type="PROSITE" id="PS50222">
    <property type="entry name" value="EF_HAND_2"/>
    <property type="match status" value="2"/>
</dbReference>
<feature type="domain" description="EF-hand" evidence="2">
    <location>
        <begin position="191"/>
        <end position="226"/>
    </location>
</feature>
<dbReference type="AlphaFoldDB" id="A0AAD9J6X8"/>
<protein>
    <recommendedName>
        <fullName evidence="2">EF-hand domain-containing protein</fullName>
    </recommendedName>
</protein>
<dbReference type="GO" id="GO:0005509">
    <property type="term" value="F:calcium ion binding"/>
    <property type="evidence" value="ECO:0007669"/>
    <property type="project" value="InterPro"/>
</dbReference>
<evidence type="ECO:0000313" key="3">
    <source>
        <dbReference type="EMBL" id="KAK2147479.1"/>
    </source>
</evidence>
<dbReference type="SMART" id="SM00054">
    <property type="entry name" value="EFh"/>
    <property type="match status" value="4"/>
</dbReference>
<dbReference type="PANTHER" id="PTHR23064">
    <property type="entry name" value="TROPONIN"/>
    <property type="match status" value="1"/>
</dbReference>
<evidence type="ECO:0000259" key="2">
    <source>
        <dbReference type="PROSITE" id="PS50222"/>
    </source>
</evidence>
<dbReference type="Pfam" id="PF13499">
    <property type="entry name" value="EF-hand_7"/>
    <property type="match status" value="1"/>
</dbReference>
<dbReference type="SUPFAM" id="SSF47473">
    <property type="entry name" value="EF-hand"/>
    <property type="match status" value="1"/>
</dbReference>
<dbReference type="InterPro" id="IPR011992">
    <property type="entry name" value="EF-hand-dom_pair"/>
</dbReference>
<dbReference type="InterPro" id="IPR018247">
    <property type="entry name" value="EF_Hand_1_Ca_BS"/>
</dbReference>
<feature type="domain" description="EF-hand" evidence="2">
    <location>
        <begin position="137"/>
        <end position="172"/>
    </location>
</feature>
<keyword evidence="4" id="KW-1185">Reference proteome</keyword>
<evidence type="ECO:0000256" key="1">
    <source>
        <dbReference type="ARBA" id="ARBA00022837"/>
    </source>
</evidence>
<dbReference type="Gene3D" id="1.10.238.10">
    <property type="entry name" value="EF-hand"/>
    <property type="match status" value="2"/>
</dbReference>
<evidence type="ECO:0000313" key="4">
    <source>
        <dbReference type="Proteomes" id="UP001208570"/>
    </source>
</evidence>
<proteinExistence type="predicted"/>
<reference evidence="3" key="1">
    <citation type="journal article" date="2023" name="Mol. Biol. Evol.">
        <title>Third-Generation Sequencing Reveals the Adaptive Role of the Epigenome in Three Deep-Sea Polychaetes.</title>
        <authorList>
            <person name="Perez M."/>
            <person name="Aroh O."/>
            <person name="Sun Y."/>
            <person name="Lan Y."/>
            <person name="Juniper S.K."/>
            <person name="Young C.R."/>
            <person name="Angers B."/>
            <person name="Qian P.Y."/>
        </authorList>
    </citation>
    <scope>NUCLEOTIDE SEQUENCE</scope>
    <source>
        <strain evidence="3">P08H-3</strain>
    </source>
</reference>
<gene>
    <name evidence="3" type="ORF">LSH36_550g01013</name>
</gene>
<comment type="caution">
    <text evidence="3">The sequence shown here is derived from an EMBL/GenBank/DDBJ whole genome shotgun (WGS) entry which is preliminary data.</text>
</comment>
<sequence length="232" mass="26710">MTDRKSDAFIELYQFLLSCFIRADTDLDGKVHMKDFDTMIEEAAVLPRRYGFAPKSSDIYPNDAVRKEARAKMFKEMNLAKDGYITLEEWISFSVEHIMSKVKTLSKDVLTSEDVTKEEFLEFTKKAVDKSTPEYRDLYSFLLKCFVDADKDRDGAINVNEFDQMIEVAAAAPRRHGLAPTSSQMFKSDAERLAKRAEYFKSMDVNKDGTISFDEWLQYSVEHITKKLVVVA</sequence>
<dbReference type="Proteomes" id="UP001208570">
    <property type="component" value="Unassembled WGS sequence"/>
</dbReference>
<keyword evidence="1" id="KW-0106">Calcium</keyword>
<dbReference type="InterPro" id="IPR002048">
    <property type="entry name" value="EF_hand_dom"/>
</dbReference>